<proteinExistence type="predicted"/>
<dbReference type="AlphaFoldDB" id="A0A0A9CRI0"/>
<accession>A0A0A9CRI0</accession>
<protein>
    <submittedName>
        <fullName evidence="2">Uncharacterized protein</fullName>
    </submittedName>
</protein>
<reference evidence="2" key="1">
    <citation type="submission" date="2014-09" db="EMBL/GenBank/DDBJ databases">
        <authorList>
            <person name="Magalhaes I.L.F."/>
            <person name="Oliveira U."/>
            <person name="Santos F.R."/>
            <person name="Vidigal T.H.D.A."/>
            <person name="Brescovit A.D."/>
            <person name="Santos A.J."/>
        </authorList>
    </citation>
    <scope>NUCLEOTIDE SEQUENCE</scope>
    <source>
        <tissue evidence="2">Shoot tissue taken approximately 20 cm above the soil surface</tissue>
    </source>
</reference>
<dbReference type="EMBL" id="GBRH01219719">
    <property type="protein sequence ID" value="JAD78176.1"/>
    <property type="molecule type" value="Transcribed_RNA"/>
</dbReference>
<evidence type="ECO:0000313" key="2">
    <source>
        <dbReference type="EMBL" id="JAD78176.1"/>
    </source>
</evidence>
<name>A0A0A9CRI0_ARUDO</name>
<evidence type="ECO:0000256" key="1">
    <source>
        <dbReference type="SAM" id="MobiDB-lite"/>
    </source>
</evidence>
<sequence length="76" mass="7950">MESTGLSQAPPPSLSRSGGEDSVSCLSGRRVSTTPSSSKSDSLTVTYGGSGSRTSPCRTLWPDLPSVVQFSPTTRW</sequence>
<organism evidence="2">
    <name type="scientific">Arundo donax</name>
    <name type="common">Giant reed</name>
    <name type="synonym">Donax arundinaceus</name>
    <dbReference type="NCBI Taxonomy" id="35708"/>
    <lineage>
        <taxon>Eukaryota</taxon>
        <taxon>Viridiplantae</taxon>
        <taxon>Streptophyta</taxon>
        <taxon>Embryophyta</taxon>
        <taxon>Tracheophyta</taxon>
        <taxon>Spermatophyta</taxon>
        <taxon>Magnoliopsida</taxon>
        <taxon>Liliopsida</taxon>
        <taxon>Poales</taxon>
        <taxon>Poaceae</taxon>
        <taxon>PACMAD clade</taxon>
        <taxon>Arundinoideae</taxon>
        <taxon>Arundineae</taxon>
        <taxon>Arundo</taxon>
    </lineage>
</organism>
<reference evidence="2" key="2">
    <citation type="journal article" date="2015" name="Data Brief">
        <title>Shoot transcriptome of the giant reed, Arundo donax.</title>
        <authorList>
            <person name="Barrero R.A."/>
            <person name="Guerrero F.D."/>
            <person name="Moolhuijzen P."/>
            <person name="Goolsby J.A."/>
            <person name="Tidwell J."/>
            <person name="Bellgard S.E."/>
            <person name="Bellgard M.I."/>
        </authorList>
    </citation>
    <scope>NUCLEOTIDE SEQUENCE</scope>
    <source>
        <tissue evidence="2">Shoot tissue taken approximately 20 cm above the soil surface</tissue>
    </source>
</reference>
<feature type="compositionally biased region" description="Low complexity" evidence="1">
    <location>
        <begin position="32"/>
        <end position="46"/>
    </location>
</feature>
<feature type="region of interest" description="Disordered" evidence="1">
    <location>
        <begin position="1"/>
        <end position="59"/>
    </location>
</feature>